<dbReference type="GO" id="GO:0005829">
    <property type="term" value="C:cytosol"/>
    <property type="evidence" value="ECO:0007669"/>
    <property type="project" value="TreeGrafter"/>
</dbReference>
<evidence type="ECO:0000313" key="3">
    <source>
        <dbReference type="EMBL" id="CAF9941370.1"/>
    </source>
</evidence>
<dbReference type="AlphaFoldDB" id="A0A8H3J662"/>
<dbReference type="OrthoDB" id="10028886at2759"/>
<organism evidence="3 4">
    <name type="scientific">Alectoria fallacina</name>
    <dbReference type="NCBI Taxonomy" id="1903189"/>
    <lineage>
        <taxon>Eukaryota</taxon>
        <taxon>Fungi</taxon>
        <taxon>Dikarya</taxon>
        <taxon>Ascomycota</taxon>
        <taxon>Pezizomycotina</taxon>
        <taxon>Lecanoromycetes</taxon>
        <taxon>OSLEUM clade</taxon>
        <taxon>Lecanoromycetidae</taxon>
        <taxon>Lecanorales</taxon>
        <taxon>Lecanorineae</taxon>
        <taxon>Parmeliaceae</taxon>
        <taxon>Alectoria</taxon>
    </lineage>
</organism>
<dbReference type="InterPro" id="IPR027574">
    <property type="entry name" value="Thiaminase_II"/>
</dbReference>
<name>A0A8H3J662_9LECA</name>
<proteinExistence type="predicted"/>
<dbReference type="InterPro" id="IPR029056">
    <property type="entry name" value="Ribokinase-like"/>
</dbReference>
<dbReference type="Proteomes" id="UP000664203">
    <property type="component" value="Unassembled WGS sequence"/>
</dbReference>
<comment type="caution">
    <text evidence="3">The sequence shown here is derived from an EMBL/GenBank/DDBJ whole genome shotgun (WGS) entry which is preliminary data.</text>
</comment>
<dbReference type="GO" id="GO:0008972">
    <property type="term" value="F:phosphomethylpyrimidine kinase activity"/>
    <property type="evidence" value="ECO:0007669"/>
    <property type="project" value="TreeGrafter"/>
</dbReference>
<dbReference type="InterPro" id="IPR013749">
    <property type="entry name" value="PM/HMP-P_kinase-1"/>
</dbReference>
<reference evidence="3" key="1">
    <citation type="submission" date="2021-03" db="EMBL/GenBank/DDBJ databases">
        <authorList>
            <person name="Tagirdzhanova G."/>
        </authorList>
    </citation>
    <scope>NUCLEOTIDE SEQUENCE</scope>
</reference>
<gene>
    <name evidence="3" type="ORF">ALECFALPRED_009086</name>
</gene>
<evidence type="ECO:0000259" key="2">
    <source>
        <dbReference type="Pfam" id="PF08543"/>
    </source>
</evidence>
<dbReference type="Pfam" id="PF03070">
    <property type="entry name" value="TENA_THI-4"/>
    <property type="match status" value="1"/>
</dbReference>
<dbReference type="GO" id="GO:0050334">
    <property type="term" value="F:thiaminase activity"/>
    <property type="evidence" value="ECO:0007669"/>
    <property type="project" value="InterPro"/>
</dbReference>
<dbReference type="EMBL" id="CAJPDR010000653">
    <property type="protein sequence ID" value="CAF9941370.1"/>
    <property type="molecule type" value="Genomic_DNA"/>
</dbReference>
<dbReference type="InterPro" id="IPR004305">
    <property type="entry name" value="Thiaminase-2/PQQC"/>
</dbReference>
<dbReference type="FunFam" id="1.20.910.10:FF:000003">
    <property type="entry name" value="Hydroxymethylpyrimidine/phosphomethylpyrimidine kinase THI20"/>
    <property type="match status" value="1"/>
</dbReference>
<dbReference type="Pfam" id="PF08543">
    <property type="entry name" value="Phos_pyr_kin"/>
    <property type="match status" value="1"/>
</dbReference>
<dbReference type="PANTHER" id="PTHR20858">
    <property type="entry name" value="PHOSPHOMETHYLPYRIMIDINE KINASE"/>
    <property type="match status" value="1"/>
</dbReference>
<accession>A0A8H3J662</accession>
<feature type="domain" description="Thiaminase-2/PQQC" evidence="1">
    <location>
        <begin position="193"/>
        <end position="398"/>
    </location>
</feature>
<dbReference type="PANTHER" id="PTHR20858:SF17">
    <property type="entry name" value="HYDROXYMETHYLPYRIMIDINE_PHOSPHOMETHYLPYRIMIDINE KINASE THI20-RELATED"/>
    <property type="match status" value="1"/>
</dbReference>
<dbReference type="GO" id="GO:0008902">
    <property type="term" value="F:hydroxymethylpyrimidine kinase activity"/>
    <property type="evidence" value="ECO:0007669"/>
    <property type="project" value="TreeGrafter"/>
</dbReference>
<evidence type="ECO:0000259" key="1">
    <source>
        <dbReference type="Pfam" id="PF03070"/>
    </source>
</evidence>
<dbReference type="SUPFAM" id="SSF48613">
    <property type="entry name" value="Heme oxygenase-like"/>
    <property type="match status" value="1"/>
</dbReference>
<dbReference type="Gene3D" id="3.40.1190.20">
    <property type="match status" value="1"/>
</dbReference>
<dbReference type="GO" id="GO:0009228">
    <property type="term" value="P:thiamine biosynthetic process"/>
    <property type="evidence" value="ECO:0007669"/>
    <property type="project" value="TreeGrafter"/>
</dbReference>
<dbReference type="NCBIfam" id="TIGR04306">
    <property type="entry name" value="salvage_TenA"/>
    <property type="match status" value="1"/>
</dbReference>
<dbReference type="InterPro" id="IPR016084">
    <property type="entry name" value="Haem_Oase-like_multi-hlx"/>
</dbReference>
<dbReference type="SUPFAM" id="SSF53613">
    <property type="entry name" value="Ribokinase-like"/>
    <property type="match status" value="1"/>
</dbReference>
<evidence type="ECO:0008006" key="5">
    <source>
        <dbReference type="Google" id="ProtNLM"/>
    </source>
</evidence>
<dbReference type="Gene3D" id="1.20.910.10">
    <property type="entry name" value="Heme oxygenase-like"/>
    <property type="match status" value="1"/>
</dbReference>
<dbReference type="CDD" id="cd19367">
    <property type="entry name" value="TenA_C_ScTHI20-like"/>
    <property type="match status" value="1"/>
</dbReference>
<sequence length="400" mass="45190">MLFFGLRLTLVQFIGSTHETRVFYTQLLPLTTVLTISIPETVRLLNKAEALYQSDIRSLDDLVHLAKALHSLGPGFVFLRGGHLPLTRNLEVPKYDIDKEVIVDVLYDGTDVSLIKTAYINTEISQGVGYVFSSAIASQLALGEPVPLATRKACQYVETGISKGNGLINYFHSTCILPFSRGHFIEYVLNREDVKPIWEAHVHHDFVKRIGDGTLPIEKFKDYLVQDYLFLVQFARAKALSAYKSNSMEAIAAGAEEILHIQREMSLHLDYCAEFGLSRKDIEEQEEHQACTAYTRYVLDIAHSESWFGLQMAFAPCLLGYGIIARRLWDDPGTVREQGNRYWKWIQNYVADDYRAAVAAGEAILEKHAVLQSSSQIDSLVKIFVHATKMETGFWNMGNE</sequence>
<feature type="domain" description="Pyridoxamine kinase/Phosphomethylpyrimidine kinase" evidence="2">
    <location>
        <begin position="21"/>
        <end position="164"/>
    </location>
</feature>
<evidence type="ECO:0000313" key="4">
    <source>
        <dbReference type="Proteomes" id="UP000664203"/>
    </source>
</evidence>
<protein>
    <recommendedName>
        <fullName evidence="5">Thiaminase-2/PQQC domain-containing protein</fullName>
    </recommendedName>
</protein>
<keyword evidence="4" id="KW-1185">Reference proteome</keyword>